<dbReference type="SUPFAM" id="SSF48452">
    <property type="entry name" value="TPR-like"/>
    <property type="match status" value="1"/>
</dbReference>
<feature type="signal peptide" evidence="6">
    <location>
        <begin position="1"/>
        <end position="26"/>
    </location>
</feature>
<dbReference type="RefSeq" id="WP_144042744.1">
    <property type="nucleotide sequence ID" value="NZ_BMPL01000054.1"/>
</dbReference>
<dbReference type="PROSITE" id="PS50887">
    <property type="entry name" value="GGDEF"/>
    <property type="match status" value="1"/>
</dbReference>
<keyword evidence="4" id="KW-0802">TPR repeat</keyword>
<feature type="repeat" description="TPR" evidence="4">
    <location>
        <begin position="232"/>
        <end position="265"/>
    </location>
</feature>
<dbReference type="Gene3D" id="1.25.40.570">
    <property type="match status" value="1"/>
</dbReference>
<keyword evidence="9" id="KW-1185">Reference proteome</keyword>
<dbReference type="AlphaFoldDB" id="A0A553JF91"/>
<name>A0A553JF91_SHEHA</name>
<dbReference type="EC" id="2.7.7.65" evidence="2"/>
<dbReference type="GO" id="GO:1902201">
    <property type="term" value="P:negative regulation of bacterial-type flagellum-dependent cell motility"/>
    <property type="evidence" value="ECO:0007669"/>
    <property type="project" value="TreeGrafter"/>
</dbReference>
<dbReference type="Gene3D" id="1.25.40.10">
    <property type="entry name" value="Tetratricopeptide repeat domain"/>
    <property type="match status" value="1"/>
</dbReference>
<dbReference type="PANTHER" id="PTHR45138:SF9">
    <property type="entry name" value="DIGUANYLATE CYCLASE DGCM-RELATED"/>
    <property type="match status" value="1"/>
</dbReference>
<comment type="cofactor">
    <cofactor evidence="1">
        <name>Mg(2+)</name>
        <dbReference type="ChEBI" id="CHEBI:18420"/>
    </cofactor>
</comment>
<protein>
    <recommendedName>
        <fullName evidence="2">diguanylate cyclase</fullName>
        <ecNumber evidence="2">2.7.7.65</ecNumber>
    </recommendedName>
</protein>
<keyword evidence="5" id="KW-0812">Transmembrane</keyword>
<feature type="domain" description="GGDEF" evidence="7">
    <location>
        <begin position="492"/>
        <end position="624"/>
    </location>
</feature>
<evidence type="ECO:0000259" key="7">
    <source>
        <dbReference type="PROSITE" id="PS50887"/>
    </source>
</evidence>
<dbReference type="Pfam" id="PF00990">
    <property type="entry name" value="GGDEF"/>
    <property type="match status" value="1"/>
</dbReference>
<feature type="transmembrane region" description="Helical" evidence="5">
    <location>
        <begin position="431"/>
        <end position="452"/>
    </location>
</feature>
<dbReference type="Gene3D" id="3.30.70.270">
    <property type="match status" value="1"/>
</dbReference>
<dbReference type="InterPro" id="IPR011990">
    <property type="entry name" value="TPR-like_helical_dom_sf"/>
</dbReference>
<evidence type="ECO:0000256" key="4">
    <source>
        <dbReference type="PROSITE-ProRule" id="PRU00339"/>
    </source>
</evidence>
<keyword evidence="5" id="KW-0472">Membrane</keyword>
<dbReference type="PANTHER" id="PTHR45138">
    <property type="entry name" value="REGULATORY COMPONENTS OF SENSORY TRANSDUCTION SYSTEM"/>
    <property type="match status" value="1"/>
</dbReference>
<dbReference type="EMBL" id="VKGK01000051">
    <property type="protein sequence ID" value="TRY11110.1"/>
    <property type="molecule type" value="Genomic_DNA"/>
</dbReference>
<dbReference type="Proteomes" id="UP000318126">
    <property type="component" value="Unassembled WGS sequence"/>
</dbReference>
<comment type="catalytic activity">
    <reaction evidence="3">
        <text>2 GTP = 3',3'-c-di-GMP + 2 diphosphate</text>
        <dbReference type="Rhea" id="RHEA:24898"/>
        <dbReference type="ChEBI" id="CHEBI:33019"/>
        <dbReference type="ChEBI" id="CHEBI:37565"/>
        <dbReference type="ChEBI" id="CHEBI:58805"/>
        <dbReference type="EC" id="2.7.7.65"/>
    </reaction>
</comment>
<evidence type="ECO:0000256" key="2">
    <source>
        <dbReference type="ARBA" id="ARBA00012528"/>
    </source>
</evidence>
<feature type="chain" id="PRO_5022197497" description="diguanylate cyclase" evidence="6">
    <location>
        <begin position="27"/>
        <end position="630"/>
    </location>
</feature>
<dbReference type="InterPro" id="IPR029787">
    <property type="entry name" value="Nucleotide_cyclase"/>
</dbReference>
<dbReference type="OrthoDB" id="6191081at2"/>
<evidence type="ECO:0000256" key="5">
    <source>
        <dbReference type="SAM" id="Phobius"/>
    </source>
</evidence>
<dbReference type="GO" id="GO:0043709">
    <property type="term" value="P:cell adhesion involved in single-species biofilm formation"/>
    <property type="evidence" value="ECO:0007669"/>
    <property type="project" value="TreeGrafter"/>
</dbReference>
<dbReference type="SUPFAM" id="SSF55073">
    <property type="entry name" value="Nucleotide cyclase"/>
    <property type="match status" value="1"/>
</dbReference>
<dbReference type="PROSITE" id="PS50005">
    <property type="entry name" value="TPR"/>
    <property type="match status" value="1"/>
</dbReference>
<dbReference type="Pfam" id="PF13176">
    <property type="entry name" value="TPR_7"/>
    <property type="match status" value="2"/>
</dbReference>
<comment type="caution">
    <text evidence="8">The sequence shown here is derived from an EMBL/GenBank/DDBJ whole genome shotgun (WGS) entry which is preliminary data.</text>
</comment>
<dbReference type="InterPro" id="IPR019734">
    <property type="entry name" value="TPR_rpt"/>
</dbReference>
<keyword evidence="5" id="KW-1133">Transmembrane helix</keyword>
<dbReference type="GO" id="GO:0052621">
    <property type="term" value="F:diguanylate cyclase activity"/>
    <property type="evidence" value="ECO:0007669"/>
    <property type="project" value="UniProtKB-EC"/>
</dbReference>
<dbReference type="FunFam" id="3.30.70.270:FF:000001">
    <property type="entry name" value="Diguanylate cyclase domain protein"/>
    <property type="match status" value="1"/>
</dbReference>
<evidence type="ECO:0000256" key="6">
    <source>
        <dbReference type="SAM" id="SignalP"/>
    </source>
</evidence>
<proteinExistence type="predicted"/>
<organism evidence="8 9">
    <name type="scientific">Shewanella hanedai</name>
    <name type="common">Alteromonas hanedai</name>
    <dbReference type="NCBI Taxonomy" id="25"/>
    <lineage>
        <taxon>Bacteria</taxon>
        <taxon>Pseudomonadati</taxon>
        <taxon>Pseudomonadota</taxon>
        <taxon>Gammaproteobacteria</taxon>
        <taxon>Alteromonadales</taxon>
        <taxon>Shewanellaceae</taxon>
        <taxon>Shewanella</taxon>
    </lineage>
</organism>
<dbReference type="InterPro" id="IPR050469">
    <property type="entry name" value="Diguanylate_Cyclase"/>
</dbReference>
<dbReference type="CDD" id="cd01949">
    <property type="entry name" value="GGDEF"/>
    <property type="match status" value="1"/>
</dbReference>
<accession>A0A553JF91</accession>
<dbReference type="NCBIfam" id="TIGR00254">
    <property type="entry name" value="GGDEF"/>
    <property type="match status" value="1"/>
</dbReference>
<evidence type="ECO:0000256" key="3">
    <source>
        <dbReference type="ARBA" id="ARBA00034247"/>
    </source>
</evidence>
<dbReference type="GO" id="GO:0005886">
    <property type="term" value="C:plasma membrane"/>
    <property type="evidence" value="ECO:0007669"/>
    <property type="project" value="TreeGrafter"/>
</dbReference>
<dbReference type="SMART" id="SM00028">
    <property type="entry name" value="TPR"/>
    <property type="match status" value="3"/>
</dbReference>
<dbReference type="SMART" id="SM00267">
    <property type="entry name" value="GGDEF"/>
    <property type="match status" value="1"/>
</dbReference>
<dbReference type="InterPro" id="IPR000160">
    <property type="entry name" value="GGDEF_dom"/>
</dbReference>
<evidence type="ECO:0000256" key="1">
    <source>
        <dbReference type="ARBA" id="ARBA00001946"/>
    </source>
</evidence>
<evidence type="ECO:0000313" key="8">
    <source>
        <dbReference type="EMBL" id="TRY11110.1"/>
    </source>
</evidence>
<evidence type="ECO:0000313" key="9">
    <source>
        <dbReference type="Proteomes" id="UP000318126"/>
    </source>
</evidence>
<sequence>MLKKIIPLILSFYLLSSLVGLSSAKAEEPQSVESIFTELESGITLSHEQLIQKLAILKASIPEQDQANYLRLQALRCWNYDASNENQRTQAIAFANKQIEKTYTKQYKESLLDIKLCKAWFQELNGQVAQAIDGYNEVIQQAYQIESLKLIADARSLRGAMYSFQGNFSIALEDLITAQHLYDNLNLSHWSQINLSDLATSYRRFGDPQTAIKYYKQLETEYLKLNDNDSAILMITEMAIAYEQLGEYEQALEYYTQAYDYWFEQDDSFSAATIAVNISGSLLKLDKVAEANTFLTIAKASITPSEEAFYSFMKLFEAEVHFTDNEHNEALLDLSEARAAFKRVQNKRGLAELSLFESQVYTALNNWPKAFHSLEQYVQLHNELDAKMQSSRTAEMRARFNTEQIETENKQLIQLQMAKEHEVQILKQNRYLQFAVLTLVVIMLFFISLLAIKQAQKSKLLTILALTDHLTKLANRRRTYSEGEKFFSDKSSSLALILFDADNFKNINDKFGHDIGDKVLVELANASNLMMRKTDLVGRVGGEEFLILLPGTTLEQAMKIAKRFVESISMTDLSGLAEELAMSISAGVVAKEQDSSFSELLQRADIALYEAKTAGRNRAISNTMLNEITA</sequence>
<gene>
    <name evidence="8" type="ORF">FN961_24375</name>
</gene>
<dbReference type="InterPro" id="IPR043128">
    <property type="entry name" value="Rev_trsase/Diguanyl_cyclase"/>
</dbReference>
<keyword evidence="6" id="KW-0732">Signal</keyword>
<reference evidence="9" key="1">
    <citation type="submission" date="2019-07" db="EMBL/GenBank/DDBJ databases">
        <title>Shewanella sp. YLB-08 draft genomic sequence.</title>
        <authorList>
            <person name="Yu L."/>
        </authorList>
    </citation>
    <scope>NUCLEOTIDE SEQUENCE [LARGE SCALE GENOMIC DNA]</scope>
    <source>
        <strain evidence="9">JCM 20706</strain>
    </source>
</reference>